<evidence type="ECO:0000256" key="1">
    <source>
        <dbReference type="ARBA" id="ARBA00004651"/>
    </source>
</evidence>
<feature type="transmembrane region" description="Helical" evidence="8">
    <location>
        <begin position="459"/>
        <end position="478"/>
    </location>
</feature>
<dbReference type="GO" id="GO:0016763">
    <property type="term" value="F:pentosyltransferase activity"/>
    <property type="evidence" value="ECO:0007669"/>
    <property type="project" value="TreeGrafter"/>
</dbReference>
<feature type="transmembrane region" description="Helical" evidence="8">
    <location>
        <begin position="177"/>
        <end position="198"/>
    </location>
</feature>
<evidence type="ECO:0000256" key="7">
    <source>
        <dbReference type="ARBA" id="ARBA00023136"/>
    </source>
</evidence>
<dbReference type="GO" id="GO:0005886">
    <property type="term" value="C:plasma membrane"/>
    <property type="evidence" value="ECO:0007669"/>
    <property type="project" value="UniProtKB-SubCell"/>
</dbReference>
<feature type="transmembrane region" description="Helical" evidence="8">
    <location>
        <begin position="77"/>
        <end position="97"/>
    </location>
</feature>
<keyword evidence="2" id="KW-1003">Cell membrane</keyword>
<evidence type="ECO:0000256" key="5">
    <source>
        <dbReference type="ARBA" id="ARBA00022692"/>
    </source>
</evidence>
<feature type="transmembrane region" description="Helical" evidence="8">
    <location>
        <begin position="154"/>
        <end position="171"/>
    </location>
</feature>
<gene>
    <name evidence="10" type="ORF">CSTERTH_09085</name>
</gene>
<protein>
    <submittedName>
        <fullName evidence="10">4-amino-4-deoxy-L-arabinose transferase</fullName>
    </submittedName>
</protein>
<evidence type="ECO:0000256" key="4">
    <source>
        <dbReference type="ARBA" id="ARBA00022679"/>
    </source>
</evidence>
<dbReference type="InterPro" id="IPR050297">
    <property type="entry name" value="LipidA_mod_glycosyltrf_83"/>
</dbReference>
<dbReference type="Proteomes" id="UP000092971">
    <property type="component" value="Chromosome"/>
</dbReference>
<comment type="subcellular location">
    <subcellularLocation>
        <location evidence="1">Cell membrane</location>
        <topology evidence="1">Multi-pass membrane protein</topology>
    </subcellularLocation>
</comment>
<organism evidence="10 11">
    <name type="scientific">Thermoclostridium stercorarium subsp. thermolacticum DSM 2910</name>
    <dbReference type="NCBI Taxonomy" id="1121336"/>
    <lineage>
        <taxon>Bacteria</taxon>
        <taxon>Bacillati</taxon>
        <taxon>Bacillota</taxon>
        <taxon>Clostridia</taxon>
        <taxon>Eubacteriales</taxon>
        <taxon>Oscillospiraceae</taxon>
        <taxon>Thermoclostridium</taxon>
    </lineage>
</organism>
<feature type="domain" description="Glycosyltransferase RgtA/B/C/D-like" evidence="9">
    <location>
        <begin position="130"/>
        <end position="284"/>
    </location>
</feature>
<feature type="transmembrane region" description="Helical" evidence="8">
    <location>
        <begin position="123"/>
        <end position="142"/>
    </location>
</feature>
<feature type="transmembrane region" description="Helical" evidence="8">
    <location>
        <begin position="205"/>
        <end position="222"/>
    </location>
</feature>
<evidence type="ECO:0000313" key="10">
    <source>
        <dbReference type="EMBL" id="ANW99168.1"/>
    </source>
</evidence>
<evidence type="ECO:0000256" key="3">
    <source>
        <dbReference type="ARBA" id="ARBA00022676"/>
    </source>
</evidence>
<keyword evidence="6 8" id="KW-1133">Transmembrane helix</keyword>
<sequence>MKEGVGLTKLVCFLKKILRYVEIVIVGLLCILLTVNIFKGVNKSLLVVLVYSLFYAASLVTIYFLREKFFDGNVVKRFIFILSVSVFIRFLAVYFLGLTPQGDYAIYLSVARKIKNGNLDNKLYFGIFPHALNYPIFISLFYRLLGERTWLPRIINLIFGTFEAAFGTYIMEKCTNPRIGMIGGLAIALNPSIITFTLLSGGEPIYASIIITAVFFLTVGFNSKKQHFWIVAAGITCAVANFFRPTGIILIIASILVIFLYSKVKITIKIKQSLLLVFSFAVIVWATGFVTSSVSGYTKPSYSFGWNLFIGANEQTQGRWNEKDAELFDEVKNNLGDPSEIQKHFFKLGVERYKNMGMRVIPHFRKKLGVWFDESYVSRVITEWQTQYTRFKSGDLQQTYSLIINLYNILIMSGAIAALLFLSLEEKPPLILKIISFYMIGSIMLFMVIETAARYKGAYYSVLTILAVYGYCKTGGFIKKRLSRNNQ</sequence>
<dbReference type="PANTHER" id="PTHR33908">
    <property type="entry name" value="MANNOSYLTRANSFERASE YKCB-RELATED"/>
    <property type="match status" value="1"/>
</dbReference>
<keyword evidence="5 8" id="KW-0812">Transmembrane</keyword>
<proteinExistence type="predicted"/>
<dbReference type="PANTHER" id="PTHR33908:SF11">
    <property type="entry name" value="MEMBRANE PROTEIN"/>
    <property type="match status" value="1"/>
</dbReference>
<evidence type="ECO:0000313" key="11">
    <source>
        <dbReference type="Proteomes" id="UP000092971"/>
    </source>
</evidence>
<reference evidence="10 11" key="1">
    <citation type="submission" date="2016-02" db="EMBL/GenBank/DDBJ databases">
        <title>Comparison of Clostridium stercorarium subspecies using comparative genomics and transcriptomics.</title>
        <authorList>
            <person name="Schellenberg J."/>
            <person name="Thallinger G."/>
            <person name="Levin D.B."/>
            <person name="Zhang X."/>
            <person name="Alvare G."/>
            <person name="Fristensky B."/>
            <person name="Sparling R."/>
        </authorList>
    </citation>
    <scope>NUCLEOTIDE SEQUENCE [LARGE SCALE GENOMIC DNA]</scope>
    <source>
        <strain evidence="10 11">DSM 2910</strain>
    </source>
</reference>
<feature type="transmembrane region" description="Helical" evidence="8">
    <location>
        <begin position="20"/>
        <end position="38"/>
    </location>
</feature>
<evidence type="ECO:0000256" key="2">
    <source>
        <dbReference type="ARBA" id="ARBA00022475"/>
    </source>
</evidence>
<dbReference type="EMBL" id="CP014672">
    <property type="protein sequence ID" value="ANW99168.1"/>
    <property type="molecule type" value="Genomic_DNA"/>
</dbReference>
<dbReference type="AlphaFoldDB" id="A0A1B1YEI0"/>
<accession>A0A1B1YEI0</accession>
<dbReference type="Pfam" id="PF13231">
    <property type="entry name" value="PMT_2"/>
    <property type="match status" value="1"/>
</dbReference>
<keyword evidence="7 8" id="KW-0472">Membrane</keyword>
<keyword evidence="4 10" id="KW-0808">Transferase</keyword>
<evidence type="ECO:0000256" key="6">
    <source>
        <dbReference type="ARBA" id="ARBA00022989"/>
    </source>
</evidence>
<feature type="transmembrane region" description="Helical" evidence="8">
    <location>
        <begin position="400"/>
        <end position="422"/>
    </location>
</feature>
<evidence type="ECO:0000259" key="9">
    <source>
        <dbReference type="Pfam" id="PF13231"/>
    </source>
</evidence>
<keyword evidence="3" id="KW-0328">Glycosyltransferase</keyword>
<feature type="transmembrane region" description="Helical" evidence="8">
    <location>
        <begin position="273"/>
        <end position="294"/>
    </location>
</feature>
<feature type="transmembrane region" description="Helical" evidence="8">
    <location>
        <begin position="434"/>
        <end position="453"/>
    </location>
</feature>
<dbReference type="InterPro" id="IPR038731">
    <property type="entry name" value="RgtA/B/C-like"/>
</dbReference>
<feature type="transmembrane region" description="Helical" evidence="8">
    <location>
        <begin position="44"/>
        <end position="65"/>
    </location>
</feature>
<feature type="transmembrane region" description="Helical" evidence="8">
    <location>
        <begin position="228"/>
        <end position="261"/>
    </location>
</feature>
<evidence type="ECO:0000256" key="8">
    <source>
        <dbReference type="SAM" id="Phobius"/>
    </source>
</evidence>
<name>A0A1B1YEI0_THEST</name>
<dbReference type="GO" id="GO:0009103">
    <property type="term" value="P:lipopolysaccharide biosynthetic process"/>
    <property type="evidence" value="ECO:0007669"/>
    <property type="project" value="UniProtKB-ARBA"/>
</dbReference>